<name>A0ABU6ZJ20_9FABA</name>
<dbReference type="Proteomes" id="UP001341840">
    <property type="component" value="Unassembled WGS sequence"/>
</dbReference>
<gene>
    <name evidence="1" type="ORF">PIB30_059725</name>
</gene>
<sequence>MFSCDMVRGARRQSQHTKENMHWWLVLLDRPLADGRRWREVVGKNWHMVLLARDSAVDSERLDHKSGSRVGLCDQVCHTIDTEVNFVGIFLHVQFGHLSH</sequence>
<keyword evidence="2" id="KW-1185">Reference proteome</keyword>
<protein>
    <submittedName>
        <fullName evidence="1">Uncharacterized protein</fullName>
    </submittedName>
</protein>
<dbReference type="EMBL" id="JASCZI010272378">
    <property type="protein sequence ID" value="MED6221954.1"/>
    <property type="molecule type" value="Genomic_DNA"/>
</dbReference>
<comment type="caution">
    <text evidence="1">The sequence shown here is derived from an EMBL/GenBank/DDBJ whole genome shotgun (WGS) entry which is preliminary data.</text>
</comment>
<reference evidence="1 2" key="1">
    <citation type="journal article" date="2023" name="Plants (Basel)">
        <title>Bridging the Gap: Combining Genomics and Transcriptomics Approaches to Understand Stylosanthes scabra, an Orphan Legume from the Brazilian Caatinga.</title>
        <authorList>
            <person name="Ferreira-Neto J.R.C."/>
            <person name="da Silva M.D."/>
            <person name="Binneck E."/>
            <person name="de Melo N.F."/>
            <person name="da Silva R.H."/>
            <person name="de Melo A.L.T.M."/>
            <person name="Pandolfi V."/>
            <person name="Bustamante F.O."/>
            <person name="Brasileiro-Vidal A.C."/>
            <person name="Benko-Iseppon A.M."/>
        </authorList>
    </citation>
    <scope>NUCLEOTIDE SEQUENCE [LARGE SCALE GENOMIC DNA]</scope>
    <source>
        <tissue evidence="1">Leaves</tissue>
    </source>
</reference>
<evidence type="ECO:0000313" key="1">
    <source>
        <dbReference type="EMBL" id="MED6221954.1"/>
    </source>
</evidence>
<organism evidence="1 2">
    <name type="scientific">Stylosanthes scabra</name>
    <dbReference type="NCBI Taxonomy" id="79078"/>
    <lineage>
        <taxon>Eukaryota</taxon>
        <taxon>Viridiplantae</taxon>
        <taxon>Streptophyta</taxon>
        <taxon>Embryophyta</taxon>
        <taxon>Tracheophyta</taxon>
        <taxon>Spermatophyta</taxon>
        <taxon>Magnoliopsida</taxon>
        <taxon>eudicotyledons</taxon>
        <taxon>Gunneridae</taxon>
        <taxon>Pentapetalae</taxon>
        <taxon>rosids</taxon>
        <taxon>fabids</taxon>
        <taxon>Fabales</taxon>
        <taxon>Fabaceae</taxon>
        <taxon>Papilionoideae</taxon>
        <taxon>50 kb inversion clade</taxon>
        <taxon>dalbergioids sensu lato</taxon>
        <taxon>Dalbergieae</taxon>
        <taxon>Pterocarpus clade</taxon>
        <taxon>Stylosanthes</taxon>
    </lineage>
</organism>
<accession>A0ABU6ZJ20</accession>
<proteinExistence type="predicted"/>
<evidence type="ECO:0000313" key="2">
    <source>
        <dbReference type="Proteomes" id="UP001341840"/>
    </source>
</evidence>